<feature type="compositionally biased region" description="Basic and acidic residues" evidence="9">
    <location>
        <begin position="170"/>
        <end position="186"/>
    </location>
</feature>
<evidence type="ECO:0000256" key="8">
    <source>
        <dbReference type="PROSITE-ProRule" id="PRU00649"/>
    </source>
</evidence>
<keyword evidence="1" id="KW-0805">Transcription regulation</keyword>
<dbReference type="PANTHER" id="PTHR46010">
    <property type="entry name" value="PROTEIN IWS1 HOMOLOG"/>
    <property type="match status" value="1"/>
</dbReference>
<evidence type="ECO:0000256" key="1">
    <source>
        <dbReference type="ARBA" id="ARBA00023015"/>
    </source>
</evidence>
<dbReference type="FunFam" id="1.20.930.10:FF:000003">
    <property type="entry name" value="Putative Transcription factor IWS1"/>
    <property type="match status" value="1"/>
</dbReference>
<evidence type="ECO:0000256" key="9">
    <source>
        <dbReference type="SAM" id="MobiDB-lite"/>
    </source>
</evidence>
<feature type="compositionally biased region" description="Acidic residues" evidence="9">
    <location>
        <begin position="51"/>
        <end position="95"/>
    </location>
</feature>
<reference evidence="11" key="2">
    <citation type="submission" date="2014-06" db="EMBL/GenBank/DDBJ databases">
        <title>The complete genome of Blastobotrys (Arxula) adeninivorans LS3 - a yeast of biotechnological interest.</title>
        <authorList>
            <person name="Kunze G."/>
            <person name="Gaillardin C."/>
            <person name="Czernicka M."/>
            <person name="Durrens P."/>
            <person name="Martin T."/>
            <person name="Boer E."/>
            <person name="Gabaldon T."/>
            <person name="Cruz J."/>
            <person name="Talla E."/>
            <person name="Marck C."/>
            <person name="Goffeau A."/>
            <person name="Barbe V."/>
            <person name="Baret P."/>
            <person name="Baronian K."/>
            <person name="Beier S."/>
            <person name="Bleykasten C."/>
            <person name="Bode R."/>
            <person name="Casaregola S."/>
            <person name="Despons L."/>
            <person name="Fairhead C."/>
            <person name="Giersberg M."/>
            <person name="Gierski P."/>
            <person name="Hahnel U."/>
            <person name="Hartmann A."/>
            <person name="Jankowska D."/>
            <person name="Jubin C."/>
            <person name="Jung P."/>
            <person name="Lafontaine I."/>
            <person name="Leh-Louis V."/>
            <person name="Lemaire M."/>
            <person name="Marcet-Houben M."/>
            <person name="Mascher M."/>
            <person name="Morel G."/>
            <person name="Richard G.-F."/>
            <person name="Riechen J."/>
            <person name="Sacerdot C."/>
            <person name="Sarkar A."/>
            <person name="Savel G."/>
            <person name="Schacherer J."/>
            <person name="Sherman D."/>
            <person name="Straub M.-L."/>
            <person name="Stein N."/>
            <person name="Thierry A."/>
            <person name="Trautwein-Schult A."/>
            <person name="Westhof E."/>
            <person name="Worch S."/>
            <person name="Dujon B."/>
            <person name="Souciet J.-L."/>
            <person name="Wincker P."/>
            <person name="Scholz U."/>
            <person name="Neuveglise N."/>
        </authorList>
    </citation>
    <scope>NUCLEOTIDE SEQUENCE</scope>
    <source>
        <strain evidence="11">LS3</strain>
    </source>
</reference>
<evidence type="ECO:0000256" key="6">
    <source>
        <dbReference type="ARBA" id="ARBA00073448"/>
    </source>
</evidence>
<dbReference type="Pfam" id="PF08711">
    <property type="entry name" value="Med26"/>
    <property type="match status" value="1"/>
</dbReference>
<gene>
    <name evidence="11" type="ORF">GNLVRS02_ARAD1A09086g</name>
</gene>
<feature type="compositionally biased region" description="Acidic residues" evidence="9">
    <location>
        <begin position="34"/>
        <end position="43"/>
    </location>
</feature>
<feature type="compositionally biased region" description="Acidic residues" evidence="9">
    <location>
        <begin position="154"/>
        <end position="169"/>
    </location>
</feature>
<sequence>MSDIEEETKPVVAKEEEAEVEQNEQVDVGNENGNDNDNDNEEGGEVREENDNGDEAGNEGQENDENEEEADGGNDAGNSDDELSDLDEDQIEELDNQLPIDEQVYKMSSHKRASSERRPRAPKEKTRPKKRATAADSDEAGARKSRSRARSMDADDDDSRESTPEEDLDPETRKKREIERRLDEALKPTSKRRKKLDGDDIEQMQDEAVSNLREQMRNAAIEDAECIKNGVPAVNKLRMLPRVEAVLQKASLADSILDNNLLEAVRMWLEPLPDASLPAYAIQKVMFQAIDKLPIKTIHLRESGLGKVVYFYQRSKRPQLDIKRTADRLIGNWTRPIMGRSDNYRDKYVASRSYSVEDPSTAAANAAMNTKSMDDKRSINQMSAAEAAAVRRNRAFIPDTGTQSFQVAPKSIVTSAIPGRAPLGSGDEFKRLRQRMTMKGRAKTKKSGVSIEGKDLSLK</sequence>
<feature type="compositionally biased region" description="Basic residues" evidence="9">
    <location>
        <begin position="437"/>
        <end position="446"/>
    </location>
</feature>
<dbReference type="PROSITE" id="PS51319">
    <property type="entry name" value="TFIIS_N"/>
    <property type="match status" value="1"/>
</dbReference>
<comment type="subcellular location">
    <subcellularLocation>
        <location evidence="8">Nucleus</location>
    </subcellularLocation>
</comment>
<evidence type="ECO:0000256" key="3">
    <source>
        <dbReference type="ARBA" id="ARBA00023242"/>
    </source>
</evidence>
<dbReference type="InterPro" id="IPR051037">
    <property type="entry name" value="RNAPII_TF_IWS1"/>
</dbReference>
<proteinExistence type="inferred from homology"/>
<evidence type="ECO:0000259" key="10">
    <source>
        <dbReference type="PROSITE" id="PS51319"/>
    </source>
</evidence>
<comment type="function">
    <text evidence="4">Transcription factor involved in RNA polymerase II transcription regulation. May function in both SPT15/TBP post-recruitment and recruitment steps of transcription.</text>
</comment>
<dbReference type="PANTHER" id="PTHR46010:SF1">
    <property type="entry name" value="PROTEIN IWS1 HOMOLOG"/>
    <property type="match status" value="1"/>
</dbReference>
<evidence type="ECO:0000256" key="5">
    <source>
        <dbReference type="ARBA" id="ARBA00037992"/>
    </source>
</evidence>
<protein>
    <recommendedName>
        <fullName evidence="7">Transcription factor IWS1</fullName>
    </recommendedName>
    <alternativeName>
        <fullName evidence="6">Transcription factor iws1</fullName>
    </alternativeName>
</protein>
<comment type="similarity">
    <text evidence="5">Belongs to the IWS1 family.</text>
</comment>
<dbReference type="GO" id="GO:0005634">
    <property type="term" value="C:nucleus"/>
    <property type="evidence" value="ECO:0007669"/>
    <property type="project" value="UniProtKB-SubCell"/>
</dbReference>
<organism evidence="11">
    <name type="scientific">Blastobotrys adeninivorans</name>
    <name type="common">Yeast</name>
    <name type="synonym">Arxula adeninivorans</name>
    <dbReference type="NCBI Taxonomy" id="409370"/>
    <lineage>
        <taxon>Eukaryota</taxon>
        <taxon>Fungi</taxon>
        <taxon>Dikarya</taxon>
        <taxon>Ascomycota</taxon>
        <taxon>Saccharomycotina</taxon>
        <taxon>Dipodascomycetes</taxon>
        <taxon>Dipodascales</taxon>
        <taxon>Trichomonascaceae</taxon>
        <taxon>Blastobotrys</taxon>
    </lineage>
</organism>
<dbReference type="EMBL" id="HG937691">
    <property type="protein sequence ID" value="CDP33424.1"/>
    <property type="molecule type" value="Genomic_DNA"/>
</dbReference>
<evidence type="ECO:0000256" key="7">
    <source>
        <dbReference type="ARBA" id="ARBA00073847"/>
    </source>
</evidence>
<keyword evidence="3 8" id="KW-0539">Nucleus</keyword>
<keyword evidence="2" id="KW-0804">Transcription</keyword>
<accession>A0A060SY25</accession>
<dbReference type="PhylomeDB" id="A0A060SY25"/>
<evidence type="ECO:0000313" key="11">
    <source>
        <dbReference type="EMBL" id="CDP33424.1"/>
    </source>
</evidence>
<reference evidence="11" key="1">
    <citation type="submission" date="2014-02" db="EMBL/GenBank/DDBJ databases">
        <authorList>
            <person name="Genoscope - CEA"/>
        </authorList>
    </citation>
    <scope>NUCLEOTIDE SEQUENCE</scope>
    <source>
        <strain evidence="11">LS3</strain>
    </source>
</reference>
<feature type="region of interest" description="Disordered" evidence="9">
    <location>
        <begin position="437"/>
        <end position="459"/>
    </location>
</feature>
<evidence type="ECO:0000256" key="4">
    <source>
        <dbReference type="ARBA" id="ARBA00037349"/>
    </source>
</evidence>
<feature type="compositionally biased region" description="Basic and acidic residues" evidence="9">
    <location>
        <begin position="113"/>
        <end position="125"/>
    </location>
</feature>
<name>A0A060SY25_BLAAD</name>
<dbReference type="InterPro" id="IPR017923">
    <property type="entry name" value="TFIIS_N"/>
</dbReference>
<dbReference type="Gene3D" id="1.20.930.10">
    <property type="entry name" value="Conserved domain common to transcription factors TFIIS, elongin A, CRSP70"/>
    <property type="match status" value="1"/>
</dbReference>
<dbReference type="AlphaFoldDB" id="A0A060SY25"/>
<dbReference type="GO" id="GO:0016973">
    <property type="term" value="P:poly(A)+ mRNA export from nucleus"/>
    <property type="evidence" value="ECO:0007669"/>
    <property type="project" value="TreeGrafter"/>
</dbReference>
<feature type="region of interest" description="Disordered" evidence="9">
    <location>
        <begin position="1"/>
        <end position="201"/>
    </location>
</feature>
<dbReference type="InterPro" id="IPR035441">
    <property type="entry name" value="TFIIS/LEDGF_dom_sf"/>
</dbReference>
<feature type="domain" description="TFIIS N-terminal" evidence="10">
    <location>
        <begin position="263"/>
        <end position="340"/>
    </location>
</feature>
<evidence type="ECO:0000256" key="2">
    <source>
        <dbReference type="ARBA" id="ARBA00023163"/>
    </source>
</evidence>